<gene>
    <name evidence="2" type="ORF">E4T21_00550</name>
</gene>
<dbReference type="Pfam" id="PF03406">
    <property type="entry name" value="Phage_fiber_2"/>
    <property type="match status" value="1"/>
</dbReference>
<reference evidence="2" key="1">
    <citation type="submission" date="2021-02" db="EMBL/GenBank/DDBJ databases">
        <title>Strain Y2R2, a novel species of the genus Halomonas.</title>
        <authorList>
            <person name="Huang H."/>
        </authorList>
    </citation>
    <scope>NUCLEOTIDE SEQUENCE</scope>
    <source>
        <strain evidence="2">Y2R2</strain>
    </source>
</reference>
<name>A0A5C1NB63_9GAMM</name>
<dbReference type="InterPro" id="IPR005068">
    <property type="entry name" value="Phage_lambda_Stf-r2"/>
</dbReference>
<sequence>MALKITITDAGRAEITNAENTGTAPVTITHIALGDAGYPPDPAQVALHSEVKRVSSIAGEVVAANTISVTAKDESNDDYTVREFGLITEHGTLFAVYSQIAPIIEKATPSTLLLTIDVVLADLDAASLSFGDVTFSNPPASKTVAGVVKLSSSVTNPDESVAATALAAKKAYDAAAVRLEKSANLSDLDNKTQARENLGLSEASTQGSTDSRTSPSTTTLLQAKAMNDHRNSGDHDGRYVMLDNGIIAIEFDLATNTIIFRQKSSETDAPILQARSVGQAVRFSVSHDAPELNGDSTGWTIGGKKIVDETRSISTGAGLTGGGNLSSNRTLSIPGSGVQTYMLADYSVSLDKLQNWMITNQKMSADAIESRAIKDGAVTPSKVEPWSLTHEQMAANGIQGRAINSGAIIARHISDNNVYAQHLSQGSPEGDWVRERIANRGGIGWVGTYGFLSRRNGGTSSPGDTLSGSNLQWAGIREKVTGMTLGGSPAGTWRCMGIAANDGSSGDATLWLRIS</sequence>
<feature type="domain" description="Phage tail fibre protein N-terminal" evidence="1">
    <location>
        <begin position="4"/>
        <end position="96"/>
    </location>
</feature>
<organism evidence="2 3">
    <name type="scientific">Halomonas binhaiensis</name>
    <dbReference type="NCBI Taxonomy" id="2562282"/>
    <lineage>
        <taxon>Bacteria</taxon>
        <taxon>Pseudomonadati</taxon>
        <taxon>Pseudomonadota</taxon>
        <taxon>Gammaproteobacteria</taxon>
        <taxon>Oceanospirillales</taxon>
        <taxon>Halomonadaceae</taxon>
        <taxon>Halomonas</taxon>
    </lineage>
</organism>
<evidence type="ECO:0000313" key="2">
    <source>
        <dbReference type="EMBL" id="QEM80211.1"/>
    </source>
</evidence>
<dbReference type="GO" id="GO:0046718">
    <property type="term" value="P:symbiont entry into host cell"/>
    <property type="evidence" value="ECO:0007669"/>
    <property type="project" value="InterPro"/>
</dbReference>
<accession>A0A5C1NB63</accession>
<protein>
    <submittedName>
        <fullName evidence="2">Phage tail protein</fullName>
    </submittedName>
</protein>
<evidence type="ECO:0000259" key="1">
    <source>
        <dbReference type="Pfam" id="PF12571"/>
    </source>
</evidence>
<dbReference type="InterPro" id="IPR022225">
    <property type="entry name" value="Phage_tail_fibre_N"/>
</dbReference>
<dbReference type="RefSeq" id="WP_149282562.1">
    <property type="nucleotide sequence ID" value="NZ_CP038437.2"/>
</dbReference>
<keyword evidence="3" id="KW-1185">Reference proteome</keyword>
<evidence type="ECO:0000313" key="3">
    <source>
        <dbReference type="Proteomes" id="UP000324285"/>
    </source>
</evidence>
<proteinExistence type="predicted"/>
<dbReference type="OrthoDB" id="8596123at2"/>
<dbReference type="GO" id="GO:0019062">
    <property type="term" value="P:virion attachment to host cell"/>
    <property type="evidence" value="ECO:0007669"/>
    <property type="project" value="InterPro"/>
</dbReference>
<dbReference type="Proteomes" id="UP000324285">
    <property type="component" value="Chromosome"/>
</dbReference>
<dbReference type="KEGG" id="hbh:E4T21_00550"/>
<dbReference type="Pfam" id="PF12571">
    <property type="entry name" value="Phage_tail_fib"/>
    <property type="match status" value="1"/>
</dbReference>
<dbReference type="AlphaFoldDB" id="A0A5C1NB63"/>
<dbReference type="EMBL" id="CP038437">
    <property type="protein sequence ID" value="QEM80211.1"/>
    <property type="molecule type" value="Genomic_DNA"/>
</dbReference>